<sequence length="69" mass="7702">MSYNQKVWLGVLVLCSLFWLAVIGGVLSAHKAFDRAQMQNQQEYTAKYSQHYQGTAASGQPLQARSHTS</sequence>
<dbReference type="AlphaFoldDB" id="A0A515CSV0"/>
<dbReference type="EMBL" id="CP033893">
    <property type="protein sequence ID" value="QDL31237.1"/>
    <property type="molecule type" value="Genomic_DNA"/>
</dbReference>
<name>A0A515CSV0_SERLI</name>
<gene>
    <name evidence="1" type="ORF">EGO53_05320</name>
</gene>
<accession>A0A515CSV0</accession>
<dbReference type="Proteomes" id="UP000317572">
    <property type="component" value="Chromosome"/>
</dbReference>
<protein>
    <submittedName>
        <fullName evidence="1">Uncharacterized protein</fullName>
    </submittedName>
</protein>
<dbReference type="STRING" id="614.XJ20_07140"/>
<organism evidence="1 2">
    <name type="scientific">Serratia liquefaciens</name>
    <dbReference type="NCBI Taxonomy" id="614"/>
    <lineage>
        <taxon>Bacteria</taxon>
        <taxon>Pseudomonadati</taxon>
        <taxon>Pseudomonadota</taxon>
        <taxon>Gammaproteobacteria</taxon>
        <taxon>Enterobacterales</taxon>
        <taxon>Yersiniaceae</taxon>
        <taxon>Serratia</taxon>
    </lineage>
</organism>
<evidence type="ECO:0000313" key="1">
    <source>
        <dbReference type="EMBL" id="QDL31237.1"/>
    </source>
</evidence>
<proteinExistence type="predicted"/>
<reference evidence="1 2" key="1">
    <citation type="submission" date="2018-11" db="EMBL/GenBank/DDBJ databases">
        <title>The first complete genome of Serratia liquefaciens isolated from metalophyte plant revel distinctness adaptive mechanisms in an extreme habitat.</title>
        <authorList>
            <person name="Caneschi W.L."/>
            <person name="Sanchez A.B."/>
            <person name="Felestrino E.B."/>
            <person name="Assis R.A.B."/>
            <person name="Lemes C.G.C."/>
            <person name="Cordeiro I.F."/>
            <person name="Fonseca N.P."/>
            <person name="Villa M."/>
            <person name="Vieira I.T."/>
            <person name="Moraes L.A."/>
            <person name="Kamino L.H.Y."/>
            <person name="do Carmo F."/>
            <person name="Garcia C.M."/>
            <person name="Almeida N.F."/>
            <person name="Silva R.S."/>
            <person name="Ferro J.A."/>
            <person name="Ferro M.I.T."/>
            <person name="Varani A.M."/>
            <person name="Ferreira R.M."/>
            <person name="dos Santos V.L."/>
            <person name="Silva U.C."/>
            <person name="Setubal J.C."/>
            <person name="Moreira L.M."/>
        </authorList>
    </citation>
    <scope>NUCLEOTIDE SEQUENCE [LARGE SCALE GENOMIC DNA]</scope>
    <source>
        <strain evidence="1 2">FG3</strain>
    </source>
</reference>
<evidence type="ECO:0000313" key="2">
    <source>
        <dbReference type="Proteomes" id="UP000317572"/>
    </source>
</evidence>
<dbReference type="RefSeq" id="WP_122079862.1">
    <property type="nucleotide sequence ID" value="NZ_CAMFKG010000002.1"/>
</dbReference>